<sequence>MAVSVCWRAVELFGVLASRLAQEGRYREAAFAWLCAAQSTEAEPLVEWPLPLAAPSPFNWLLSPDLRALVDSSEANRVLFQFWAARALFQYLVTLHQPNRRAFDDMGFPWTQENRFEVLQAALRQRQFREACILADMARLRTMLVRLQVVLQDNPALQTALQRPAQRLDALQVLLHIHAMRTVISVMVEDWTSARQAISDGLRTLGAPSADEKCTTEENRSAWHSHFWLEWIRIASLEAGLDAALGQCAAAEAAGVDPELLRHARRELEIAKNVAETRPGSDLLDSACLARLTECPAMQNWERADTKSGFTLWRILEQGTGPVQESSSKRSSWPGWTGGDRHNNERIWTPKPPACMDLVLDHNQDVGSRTQLDIFGWLVYARSTDHTGSPGLDQRSVQSANANANDMDCSGHENDLRGDCKPLRPQNEVHLSLMSLFSMAAAADLSARVHLHRYQLVDCARSLVLLAAAAHKLHQWARTMPAFWPWTQIIRDAGLAAADCARRRATTWYKFVQNLGLGEKFGLNEPQRFPVSSENMLFSETSNERKAAAERSSLEDDLKRAAALVRAERLIEANALLQSWLCIPTENKATAYVLASALCLQAQILGKLGIHHEKALAGLDLAETLTTKNGYRFLSDCARQLRAQCFGISQSSEAVAEDVRMNMSAATRAKEELEWSLAHEPRFYDRLVASLNWTASVSNCGPRVKPNS</sequence>
<evidence type="ECO:0000313" key="2">
    <source>
        <dbReference type="EMBL" id="KAF6001787.1"/>
    </source>
</evidence>
<dbReference type="OrthoDB" id="10609400at2759"/>
<gene>
    <name evidence="2" type="ORF">F1559_003393</name>
</gene>
<name>A0A7J7IGZ6_9RHOD</name>
<protein>
    <submittedName>
        <fullName evidence="2">Uncharacterized protein</fullName>
    </submittedName>
</protein>
<evidence type="ECO:0000256" key="1">
    <source>
        <dbReference type="SAM" id="MobiDB-lite"/>
    </source>
</evidence>
<dbReference type="Proteomes" id="UP000530660">
    <property type="component" value="Unassembled WGS sequence"/>
</dbReference>
<accession>A0A7J7IGZ6</accession>
<feature type="compositionally biased region" description="Polar residues" evidence="1">
    <location>
        <begin position="321"/>
        <end position="331"/>
    </location>
</feature>
<dbReference type="AlphaFoldDB" id="A0A7J7IGZ6"/>
<organism evidence="2 3">
    <name type="scientific">Cyanidiococcus yangmingshanensis</name>
    <dbReference type="NCBI Taxonomy" id="2690220"/>
    <lineage>
        <taxon>Eukaryota</taxon>
        <taxon>Rhodophyta</taxon>
        <taxon>Bangiophyceae</taxon>
        <taxon>Cyanidiales</taxon>
        <taxon>Cyanidiaceae</taxon>
        <taxon>Cyanidiococcus</taxon>
    </lineage>
</organism>
<comment type="caution">
    <text evidence="2">The sequence shown here is derived from an EMBL/GenBank/DDBJ whole genome shotgun (WGS) entry which is preliminary data.</text>
</comment>
<evidence type="ECO:0000313" key="3">
    <source>
        <dbReference type="Proteomes" id="UP000530660"/>
    </source>
</evidence>
<proteinExistence type="predicted"/>
<dbReference type="EMBL" id="VWRR01000013">
    <property type="protein sequence ID" value="KAF6001787.1"/>
    <property type="molecule type" value="Genomic_DNA"/>
</dbReference>
<reference evidence="2 3" key="1">
    <citation type="journal article" date="2020" name="J. Phycol.">
        <title>Comparative genome analysis reveals Cyanidiococcus gen. nov., a new extremophilic red algal genus sister to Cyanidioschyzon (Cyanidioschyzonaceae, Rhodophyta).</title>
        <authorList>
            <person name="Liu S.-L."/>
            <person name="Chiang Y.-R."/>
            <person name="Yoon H.S."/>
            <person name="Fu H.-Y."/>
        </authorList>
    </citation>
    <scope>NUCLEOTIDE SEQUENCE [LARGE SCALE GENOMIC DNA]</scope>
    <source>
        <strain evidence="2 3">THAL066</strain>
    </source>
</reference>
<keyword evidence="3" id="KW-1185">Reference proteome</keyword>
<feature type="region of interest" description="Disordered" evidence="1">
    <location>
        <begin position="321"/>
        <end position="342"/>
    </location>
</feature>